<gene>
    <name evidence="3" type="ORF">HKI87_02g18200</name>
</gene>
<name>A0AAX4P2T3_9CHLO</name>
<dbReference type="AlphaFoldDB" id="A0AAX4P2T3"/>
<sequence>MVSVVRGYSETRGRTLRQDSGDPRGLRGPTRRAACHVAKHLGRGRGRGPGRRVRVNASSRAGGIRESSGAGKVATVRETVLEPAPKLVRAPASGLSLLNTLLLVVATFAFVAATWSFRQAMRTFDQACLDTTEAMRATESASREVEKLSLQLEREIPVTLLSVENASLEVEILSQGLQSLTGSLNRNIRQPVQDAVAATVDTSTNVIKRVPSDLNFVADVATMVLGEWRTRLGDTIGNLDKSYFRQGGEVSTRAQREAVAWIESWRARTAEMRETEEGEEGEAAADAADAVEDLEPSSEGLSGKELAGNKVALALSAAEDAAAQAEIASGRLQKAMQEYQSLSSYEE</sequence>
<feature type="region of interest" description="Disordered" evidence="1">
    <location>
        <begin position="273"/>
        <end position="303"/>
    </location>
</feature>
<reference evidence="3 4" key="1">
    <citation type="submission" date="2024-03" db="EMBL/GenBank/DDBJ databases">
        <title>Complete genome sequence of the green alga Chloropicon roscoffensis RCC1871.</title>
        <authorList>
            <person name="Lemieux C."/>
            <person name="Pombert J.-F."/>
            <person name="Otis C."/>
            <person name="Turmel M."/>
        </authorList>
    </citation>
    <scope>NUCLEOTIDE SEQUENCE [LARGE SCALE GENOMIC DNA]</scope>
    <source>
        <strain evidence="3 4">RCC1871</strain>
    </source>
</reference>
<feature type="compositionally biased region" description="Basic and acidic residues" evidence="1">
    <location>
        <begin position="9"/>
        <end position="25"/>
    </location>
</feature>
<feature type="region of interest" description="Disordered" evidence="1">
    <location>
        <begin position="1"/>
        <end position="69"/>
    </location>
</feature>
<evidence type="ECO:0000313" key="3">
    <source>
        <dbReference type="EMBL" id="WZN60291.1"/>
    </source>
</evidence>
<keyword evidence="2" id="KW-1133">Transmembrane helix</keyword>
<dbReference type="Proteomes" id="UP001472866">
    <property type="component" value="Chromosome 02"/>
</dbReference>
<dbReference type="EMBL" id="CP151502">
    <property type="protein sequence ID" value="WZN60291.1"/>
    <property type="molecule type" value="Genomic_DNA"/>
</dbReference>
<evidence type="ECO:0000256" key="2">
    <source>
        <dbReference type="SAM" id="Phobius"/>
    </source>
</evidence>
<evidence type="ECO:0000256" key="1">
    <source>
        <dbReference type="SAM" id="MobiDB-lite"/>
    </source>
</evidence>
<keyword evidence="2" id="KW-0472">Membrane</keyword>
<keyword evidence="4" id="KW-1185">Reference proteome</keyword>
<keyword evidence="2" id="KW-0812">Transmembrane</keyword>
<feature type="compositionally biased region" description="Basic residues" evidence="1">
    <location>
        <begin position="29"/>
        <end position="54"/>
    </location>
</feature>
<evidence type="ECO:0000313" key="4">
    <source>
        <dbReference type="Proteomes" id="UP001472866"/>
    </source>
</evidence>
<proteinExistence type="predicted"/>
<accession>A0AAX4P2T3</accession>
<feature type="transmembrane region" description="Helical" evidence="2">
    <location>
        <begin position="97"/>
        <end position="117"/>
    </location>
</feature>
<organism evidence="3 4">
    <name type="scientific">Chloropicon roscoffensis</name>
    <dbReference type="NCBI Taxonomy" id="1461544"/>
    <lineage>
        <taxon>Eukaryota</taxon>
        <taxon>Viridiplantae</taxon>
        <taxon>Chlorophyta</taxon>
        <taxon>Chloropicophyceae</taxon>
        <taxon>Chloropicales</taxon>
        <taxon>Chloropicaceae</taxon>
        <taxon>Chloropicon</taxon>
    </lineage>
</organism>
<feature type="compositionally biased region" description="Acidic residues" evidence="1">
    <location>
        <begin position="276"/>
        <end position="296"/>
    </location>
</feature>
<protein>
    <submittedName>
        <fullName evidence="3">Uncharacterized protein</fullName>
    </submittedName>
</protein>